<evidence type="ECO:0000259" key="1">
    <source>
        <dbReference type="Pfam" id="PF13546"/>
    </source>
</evidence>
<proteinExistence type="predicted"/>
<dbReference type="InterPro" id="IPR012337">
    <property type="entry name" value="RNaseH-like_sf"/>
</dbReference>
<dbReference type="AlphaFoldDB" id="A0A6J4MRW4"/>
<evidence type="ECO:0000313" key="2">
    <source>
        <dbReference type="EMBL" id="CAA9367150.1"/>
    </source>
</evidence>
<dbReference type="Pfam" id="PF13546">
    <property type="entry name" value="DDE_5"/>
    <property type="match status" value="1"/>
</dbReference>
<gene>
    <name evidence="2" type="ORF">AVDCRST_MAG93-8068</name>
</gene>
<dbReference type="PANTHER" id="PTHR33627">
    <property type="entry name" value="TRANSPOSASE"/>
    <property type="match status" value="1"/>
</dbReference>
<dbReference type="SUPFAM" id="SSF53098">
    <property type="entry name" value="Ribonuclease H-like"/>
    <property type="match status" value="1"/>
</dbReference>
<feature type="non-terminal residue" evidence="2">
    <location>
        <position position="159"/>
    </location>
</feature>
<dbReference type="PANTHER" id="PTHR33627:SF1">
    <property type="entry name" value="TRANSPOSASE"/>
    <property type="match status" value="1"/>
</dbReference>
<dbReference type="EMBL" id="CADCTR010002719">
    <property type="protein sequence ID" value="CAA9367150.1"/>
    <property type="molecule type" value="Genomic_DNA"/>
</dbReference>
<accession>A0A6J4MRW4</accession>
<organism evidence="2">
    <name type="scientific">uncultured Chloroflexia bacterium</name>
    <dbReference type="NCBI Taxonomy" id="1672391"/>
    <lineage>
        <taxon>Bacteria</taxon>
        <taxon>Bacillati</taxon>
        <taxon>Chloroflexota</taxon>
        <taxon>Chloroflexia</taxon>
        <taxon>environmental samples</taxon>
    </lineage>
</organism>
<dbReference type="InterPro" id="IPR038721">
    <property type="entry name" value="IS701-like_DDE_dom"/>
</dbReference>
<dbReference type="InterPro" id="IPR039365">
    <property type="entry name" value="IS701-like"/>
</dbReference>
<protein>
    <recommendedName>
        <fullName evidence="1">Transposase IS701-like DDE domain-containing protein</fullName>
    </recommendedName>
</protein>
<feature type="domain" description="Transposase IS701-like DDE" evidence="1">
    <location>
        <begin position="20"/>
        <end position="159"/>
    </location>
</feature>
<reference evidence="2" key="1">
    <citation type="submission" date="2020-02" db="EMBL/GenBank/DDBJ databases">
        <authorList>
            <person name="Meier V. D."/>
        </authorList>
    </citation>
    <scope>NUCLEOTIDE SEQUENCE</scope>
    <source>
        <strain evidence="2">AVDCRST_MAG93</strain>
    </source>
</reference>
<name>A0A6J4MRW4_9CHLR</name>
<sequence length="159" mass="17432">MDSATFERVADDFAAFHQQFAPYVGRPEARRRSEQYLRGLLVQQADRRNAENLAEAVPGATPRALQRFLSQAPWSTAPLITALQHSLAPRLSESDGVFVIDESGFPKQGKHSAGVSPQYCGALGKVANCQMGVFLAYVSSRGHALIDARLFLPQAWTDD</sequence>